<name>A0A8R1E9V2_CAEJA</name>
<keyword evidence="2" id="KW-1185">Reference proteome</keyword>
<dbReference type="AlphaFoldDB" id="A0A8R1E9V2"/>
<reference evidence="2" key="1">
    <citation type="submission" date="2010-08" db="EMBL/GenBank/DDBJ databases">
        <authorList>
            <consortium name="Caenorhabditis japonica Sequencing Consortium"/>
            <person name="Wilson R.K."/>
        </authorList>
    </citation>
    <scope>NUCLEOTIDE SEQUENCE [LARGE SCALE GENOMIC DNA]</scope>
    <source>
        <strain evidence="2">DF5081</strain>
    </source>
</reference>
<organism evidence="1 2">
    <name type="scientific">Caenorhabditis japonica</name>
    <dbReference type="NCBI Taxonomy" id="281687"/>
    <lineage>
        <taxon>Eukaryota</taxon>
        <taxon>Metazoa</taxon>
        <taxon>Ecdysozoa</taxon>
        <taxon>Nematoda</taxon>
        <taxon>Chromadorea</taxon>
        <taxon>Rhabditida</taxon>
        <taxon>Rhabditina</taxon>
        <taxon>Rhabditomorpha</taxon>
        <taxon>Rhabditoidea</taxon>
        <taxon>Rhabditidae</taxon>
        <taxon>Peloderinae</taxon>
        <taxon>Caenorhabditis</taxon>
    </lineage>
</organism>
<reference evidence="1" key="2">
    <citation type="submission" date="2022-06" db="UniProtKB">
        <authorList>
            <consortium name="EnsemblMetazoa"/>
        </authorList>
    </citation>
    <scope>IDENTIFICATION</scope>
    <source>
        <strain evidence="1">DF5081</strain>
    </source>
</reference>
<proteinExistence type="predicted"/>
<dbReference type="EnsemblMetazoa" id="CJA29309.1">
    <property type="protein sequence ID" value="CJA29309.1"/>
    <property type="gene ID" value="WBGene00184883"/>
</dbReference>
<evidence type="ECO:0000313" key="1">
    <source>
        <dbReference type="EnsemblMetazoa" id="CJA29309.1"/>
    </source>
</evidence>
<dbReference type="InterPro" id="IPR036691">
    <property type="entry name" value="Endo/exonu/phosph_ase_sf"/>
</dbReference>
<protein>
    <submittedName>
        <fullName evidence="1">Uncharacterized protein</fullName>
    </submittedName>
</protein>
<accession>A0A8R1E9V2</accession>
<sequence>MKLCSKNCFEIELWPVLYIVKSNFLPKIREIKVLNHRIAYLTFQVDRRLSCTVFQMYAPVASDPEKLADFYENPEEAYTACRSRYQLVVGDFKRSGSLDHTQWNRTTLCQSNRLNSQLGKPSHRRWTHISPKKLHNHEMYHIRANGKFVTDVSLVQSITTGSDLRLLRGNLHFNTKIARFEQVERRNRPKRVLNPAVAHAITPTQRTVMFLLPSTQF</sequence>
<dbReference type="Gene3D" id="3.60.10.10">
    <property type="entry name" value="Endonuclease/exonuclease/phosphatase"/>
    <property type="match status" value="1"/>
</dbReference>
<evidence type="ECO:0000313" key="2">
    <source>
        <dbReference type="Proteomes" id="UP000005237"/>
    </source>
</evidence>
<dbReference type="Proteomes" id="UP000005237">
    <property type="component" value="Unassembled WGS sequence"/>
</dbReference>